<organism evidence="2 3">
    <name type="scientific">Brevibacterium salitolerans</name>
    <dbReference type="NCBI Taxonomy" id="1403566"/>
    <lineage>
        <taxon>Bacteria</taxon>
        <taxon>Bacillati</taxon>
        <taxon>Actinomycetota</taxon>
        <taxon>Actinomycetes</taxon>
        <taxon>Micrococcales</taxon>
        <taxon>Brevibacteriaceae</taxon>
        <taxon>Brevibacterium</taxon>
    </lineage>
</organism>
<name>A0ABN2WQ79_9MICO</name>
<gene>
    <name evidence="2" type="ORF">GCM10009823_17000</name>
</gene>
<reference evidence="2 3" key="1">
    <citation type="journal article" date="2019" name="Int. J. Syst. Evol. Microbiol.">
        <title>The Global Catalogue of Microorganisms (GCM) 10K type strain sequencing project: providing services to taxonomists for standard genome sequencing and annotation.</title>
        <authorList>
            <consortium name="The Broad Institute Genomics Platform"/>
            <consortium name="The Broad Institute Genome Sequencing Center for Infectious Disease"/>
            <person name="Wu L."/>
            <person name="Ma J."/>
        </authorList>
    </citation>
    <scope>NUCLEOTIDE SEQUENCE [LARGE SCALE GENOMIC DNA]</scope>
    <source>
        <strain evidence="2 3">JCM 15900</strain>
    </source>
</reference>
<dbReference type="Proteomes" id="UP001500984">
    <property type="component" value="Unassembled WGS sequence"/>
</dbReference>
<evidence type="ECO:0000313" key="3">
    <source>
        <dbReference type="Proteomes" id="UP001500984"/>
    </source>
</evidence>
<dbReference type="CDD" id="cd05233">
    <property type="entry name" value="SDR_c"/>
    <property type="match status" value="1"/>
</dbReference>
<evidence type="ECO:0000313" key="2">
    <source>
        <dbReference type="EMBL" id="GAA2096730.1"/>
    </source>
</evidence>
<dbReference type="Gene3D" id="3.40.50.720">
    <property type="entry name" value="NAD(P)-binding Rossmann-like Domain"/>
    <property type="match status" value="1"/>
</dbReference>
<proteinExistence type="inferred from homology"/>
<dbReference type="NCBIfam" id="NF005559">
    <property type="entry name" value="PRK07231.1"/>
    <property type="match status" value="1"/>
</dbReference>
<dbReference type="PRINTS" id="PR00081">
    <property type="entry name" value="GDHRDH"/>
</dbReference>
<sequence length="251" mass="26228">MSARFTGKVAIVTGASRGIGLGIAQRLVDEGARVVITARGEEALAAAVEQLGGPEKALAVAGKADDPAHQDETIAKALDAFGSVDVLVNNTGINPVYGPLIELDDAAIQKIFTVNVHSTMQWTRKVYEAAMKENGGSIVNLSSVAAVRQPHMIGFYGATKSMITHITKQYAMELGPDIRVNAIAPAVVKTRFAEKLYEAGEEKVAAAYPLKRLGEPEDIAALAAFLLSDEASWITGELVVADGGVTLGGGA</sequence>
<dbReference type="PRINTS" id="PR00080">
    <property type="entry name" value="SDRFAMILY"/>
</dbReference>
<accession>A0ABN2WQ79</accession>
<evidence type="ECO:0000256" key="1">
    <source>
        <dbReference type="ARBA" id="ARBA00006484"/>
    </source>
</evidence>
<dbReference type="InterPro" id="IPR002347">
    <property type="entry name" value="SDR_fam"/>
</dbReference>
<comment type="similarity">
    <text evidence="1">Belongs to the short-chain dehydrogenases/reductases (SDR) family.</text>
</comment>
<comment type="caution">
    <text evidence="2">The sequence shown here is derived from an EMBL/GenBank/DDBJ whole genome shotgun (WGS) entry which is preliminary data.</text>
</comment>
<dbReference type="EMBL" id="BAAAPZ010000006">
    <property type="protein sequence ID" value="GAA2096730.1"/>
    <property type="molecule type" value="Genomic_DNA"/>
</dbReference>
<dbReference type="PANTHER" id="PTHR43943:SF2">
    <property type="entry name" value="DEHYDROGENASE_REDUCTASE 4"/>
    <property type="match status" value="1"/>
</dbReference>
<keyword evidence="3" id="KW-1185">Reference proteome</keyword>
<protein>
    <submittedName>
        <fullName evidence="2">SDR family oxidoreductase</fullName>
    </submittedName>
</protein>
<dbReference type="Pfam" id="PF13561">
    <property type="entry name" value="adh_short_C2"/>
    <property type="match status" value="1"/>
</dbReference>
<dbReference type="SUPFAM" id="SSF51735">
    <property type="entry name" value="NAD(P)-binding Rossmann-fold domains"/>
    <property type="match status" value="1"/>
</dbReference>
<dbReference type="InterPro" id="IPR036291">
    <property type="entry name" value="NAD(P)-bd_dom_sf"/>
</dbReference>
<dbReference type="PANTHER" id="PTHR43943">
    <property type="entry name" value="DEHYDROGENASE/REDUCTASE (SDR FAMILY) MEMBER 4"/>
    <property type="match status" value="1"/>
</dbReference>
<dbReference type="RefSeq" id="WP_344336872.1">
    <property type="nucleotide sequence ID" value="NZ_BAAAPZ010000006.1"/>
</dbReference>